<keyword evidence="6" id="KW-0489">Methyltransferase</keyword>
<dbReference type="InterPro" id="IPR036890">
    <property type="entry name" value="HATPase_C_sf"/>
</dbReference>
<dbReference type="PRINTS" id="PR00996">
    <property type="entry name" value="CHERMTFRASE"/>
</dbReference>
<protein>
    <recommendedName>
        <fullName evidence="13">Sensor protein FixL</fullName>
        <ecNumber evidence="4">2.1.1.80</ecNumber>
        <ecNumber evidence="3">2.7.13.3</ecNumber>
    </recommendedName>
</protein>
<dbReference type="SUPFAM" id="SSF52738">
    <property type="entry name" value="Methylesterase CheB, C-terminal domain"/>
    <property type="match status" value="1"/>
</dbReference>
<dbReference type="InterPro" id="IPR050903">
    <property type="entry name" value="Bact_Chemotaxis_MeTrfase"/>
</dbReference>
<dbReference type="Gene3D" id="2.10.70.100">
    <property type="match status" value="2"/>
</dbReference>
<dbReference type="SUPFAM" id="SSF47384">
    <property type="entry name" value="Homodimeric domain of signal transducing histidine kinase"/>
    <property type="match status" value="1"/>
</dbReference>
<dbReference type="Pfam" id="PF00512">
    <property type="entry name" value="HisKA"/>
    <property type="match status" value="1"/>
</dbReference>
<dbReference type="CDD" id="cd17546">
    <property type="entry name" value="REC_hyHK_CKI1_RcsC-like"/>
    <property type="match status" value="1"/>
</dbReference>
<dbReference type="Gene3D" id="3.30.450.20">
    <property type="entry name" value="PAS domain"/>
    <property type="match status" value="6"/>
</dbReference>
<feature type="domain" description="PAC" evidence="20">
    <location>
        <begin position="1291"/>
        <end position="1341"/>
    </location>
</feature>
<evidence type="ECO:0000256" key="14">
    <source>
        <dbReference type="PROSITE-ProRule" id="PRU00050"/>
    </source>
</evidence>
<evidence type="ECO:0000256" key="1">
    <source>
        <dbReference type="ARBA" id="ARBA00000085"/>
    </source>
</evidence>
<dbReference type="InterPro" id="IPR000014">
    <property type="entry name" value="PAS"/>
</dbReference>
<dbReference type="GO" id="GO:0006355">
    <property type="term" value="P:regulation of DNA-templated transcription"/>
    <property type="evidence" value="ECO:0007669"/>
    <property type="project" value="InterPro"/>
</dbReference>
<dbReference type="GO" id="GO:0006935">
    <property type="term" value="P:chemotaxis"/>
    <property type="evidence" value="ECO:0007669"/>
    <property type="project" value="UniProtKB-UniRule"/>
</dbReference>
<accession>A0A517N4X8</accession>
<evidence type="ECO:0000256" key="6">
    <source>
        <dbReference type="ARBA" id="ARBA00022603"/>
    </source>
</evidence>
<dbReference type="Pfam" id="PF03705">
    <property type="entry name" value="CheR_N"/>
    <property type="match status" value="1"/>
</dbReference>
<dbReference type="InterPro" id="IPR036097">
    <property type="entry name" value="HisK_dim/P_sf"/>
</dbReference>
<dbReference type="CDD" id="cd00082">
    <property type="entry name" value="HisKA"/>
    <property type="match status" value="1"/>
</dbReference>
<dbReference type="InterPro" id="IPR029063">
    <property type="entry name" value="SAM-dependent_MTases_sf"/>
</dbReference>
<keyword evidence="8" id="KW-0949">S-adenosyl-L-methionine</keyword>
<dbReference type="InterPro" id="IPR001610">
    <property type="entry name" value="PAC"/>
</dbReference>
<evidence type="ECO:0000256" key="13">
    <source>
        <dbReference type="ARBA" id="ARBA00070616"/>
    </source>
</evidence>
<dbReference type="InterPro" id="IPR036804">
    <property type="entry name" value="CheR_N_sf"/>
</dbReference>
<dbReference type="CDD" id="cd16922">
    <property type="entry name" value="HATPase_EvgS-ArcB-TorS-like"/>
    <property type="match status" value="1"/>
</dbReference>
<reference evidence="23 24" key="1">
    <citation type="submission" date="2019-02" db="EMBL/GenBank/DDBJ databases">
        <title>Deep-cultivation of Planctomycetes and their phenomic and genomic characterization uncovers novel biology.</title>
        <authorList>
            <person name="Wiegand S."/>
            <person name="Jogler M."/>
            <person name="Boedeker C."/>
            <person name="Pinto D."/>
            <person name="Vollmers J."/>
            <person name="Rivas-Marin E."/>
            <person name="Kohn T."/>
            <person name="Peeters S.H."/>
            <person name="Heuer A."/>
            <person name="Rast P."/>
            <person name="Oberbeckmann S."/>
            <person name="Bunk B."/>
            <person name="Jeske O."/>
            <person name="Meyerdierks A."/>
            <person name="Storesund J.E."/>
            <person name="Kallscheuer N."/>
            <person name="Luecker S."/>
            <person name="Lage O.M."/>
            <person name="Pohl T."/>
            <person name="Merkel B.J."/>
            <person name="Hornburger P."/>
            <person name="Mueller R.-W."/>
            <person name="Bruemmer F."/>
            <person name="Labrenz M."/>
            <person name="Spormann A.M."/>
            <person name="Op den Camp H."/>
            <person name="Overmann J."/>
            <person name="Amann R."/>
            <person name="Jetten M.S.M."/>
            <person name="Mascher T."/>
            <person name="Medema M.H."/>
            <person name="Devos D.P."/>
            <person name="Kaster A.-K."/>
            <person name="Ovreas L."/>
            <person name="Rohde M."/>
            <person name="Galperin M.Y."/>
            <person name="Jogler C."/>
        </authorList>
    </citation>
    <scope>NUCLEOTIDE SEQUENCE [LARGE SCALE GENOMIC DNA]</scope>
    <source>
        <strain evidence="23 24">K22_7</strain>
    </source>
</reference>
<dbReference type="InterPro" id="IPR022642">
    <property type="entry name" value="CheR_C"/>
</dbReference>
<dbReference type="KEGG" id="rlc:K227x_04390"/>
<dbReference type="InterPro" id="IPR003594">
    <property type="entry name" value="HATPase_dom"/>
</dbReference>
<feature type="domain" description="PAC" evidence="20">
    <location>
        <begin position="1161"/>
        <end position="1213"/>
    </location>
</feature>
<evidence type="ECO:0000256" key="15">
    <source>
        <dbReference type="PROSITE-ProRule" id="PRU00169"/>
    </source>
</evidence>
<dbReference type="InterPro" id="IPR005467">
    <property type="entry name" value="His_kinase_dom"/>
</dbReference>
<evidence type="ECO:0000259" key="22">
    <source>
        <dbReference type="PROSITE" id="PS50123"/>
    </source>
</evidence>
<dbReference type="Gene3D" id="3.40.50.150">
    <property type="entry name" value="Vaccinia Virus protein VP39"/>
    <property type="match status" value="1"/>
</dbReference>
<dbReference type="PANTHER" id="PTHR24422:SF27">
    <property type="entry name" value="PROTEIN-GLUTAMATE O-METHYLTRANSFERASE"/>
    <property type="match status" value="1"/>
</dbReference>
<dbReference type="NCBIfam" id="TIGR00229">
    <property type="entry name" value="sensory_box"/>
    <property type="match status" value="5"/>
</dbReference>
<dbReference type="FunFam" id="3.30.450.20:FF:000155">
    <property type="entry name" value="Sensor histidine kinase TodS"/>
    <property type="match status" value="1"/>
</dbReference>
<feature type="domain" description="CheR-type methyltransferase" evidence="22">
    <location>
        <begin position="222"/>
        <end position="460"/>
    </location>
</feature>
<dbReference type="Gene3D" id="3.40.50.2300">
    <property type="match status" value="1"/>
</dbReference>
<dbReference type="SMART" id="SM00387">
    <property type="entry name" value="HATPase_c"/>
    <property type="match status" value="1"/>
</dbReference>
<keyword evidence="5 15" id="KW-0597">Phosphoprotein</keyword>
<dbReference type="EC" id="2.1.1.80" evidence="4"/>
<dbReference type="PROSITE" id="PS50110">
    <property type="entry name" value="RESPONSE_REGULATORY"/>
    <property type="match status" value="1"/>
</dbReference>
<dbReference type="SMART" id="SM00138">
    <property type="entry name" value="MeTrc"/>
    <property type="match status" value="1"/>
</dbReference>
<evidence type="ECO:0000259" key="19">
    <source>
        <dbReference type="PROSITE" id="PS50112"/>
    </source>
</evidence>
<dbReference type="Proteomes" id="UP000318538">
    <property type="component" value="Chromosome"/>
</dbReference>
<feature type="domain" description="Histidine kinase" evidence="17">
    <location>
        <begin position="1484"/>
        <end position="1706"/>
    </location>
</feature>
<feature type="domain" description="PAS" evidence="19">
    <location>
        <begin position="1085"/>
        <end position="1159"/>
    </location>
</feature>
<dbReference type="SMART" id="SM00448">
    <property type="entry name" value="REC"/>
    <property type="match status" value="1"/>
</dbReference>
<dbReference type="Pfam" id="PF01739">
    <property type="entry name" value="CheR"/>
    <property type="match status" value="1"/>
</dbReference>
<evidence type="ECO:0000256" key="7">
    <source>
        <dbReference type="ARBA" id="ARBA00022679"/>
    </source>
</evidence>
<proteinExistence type="predicted"/>
<comment type="function">
    <text evidence="12">Putative oxygen sensor; modulates the activity of FixJ, a transcriptional activator of nitrogen fixation fixK gene. FixL probably acts as a kinase that phosphorylates FixJ.</text>
</comment>
<dbReference type="InterPro" id="IPR013767">
    <property type="entry name" value="PAS_fold"/>
</dbReference>
<evidence type="ECO:0000256" key="3">
    <source>
        <dbReference type="ARBA" id="ARBA00012438"/>
    </source>
</evidence>
<dbReference type="GO" id="GO:0008983">
    <property type="term" value="F:protein-glutamate O-methyltransferase activity"/>
    <property type="evidence" value="ECO:0007669"/>
    <property type="project" value="UniProtKB-EC"/>
</dbReference>
<dbReference type="InterPro" id="IPR001789">
    <property type="entry name" value="Sig_transdc_resp-reg_receiver"/>
</dbReference>
<evidence type="ECO:0000256" key="9">
    <source>
        <dbReference type="ARBA" id="ARBA00022741"/>
    </source>
</evidence>
<dbReference type="SMART" id="SM00086">
    <property type="entry name" value="PAC"/>
    <property type="match status" value="5"/>
</dbReference>
<dbReference type="FunFam" id="3.30.565.10:FF:000010">
    <property type="entry name" value="Sensor histidine kinase RcsC"/>
    <property type="match status" value="1"/>
</dbReference>
<feature type="domain" description="PAC" evidence="20">
    <location>
        <begin position="1414"/>
        <end position="1466"/>
    </location>
</feature>
<dbReference type="SMART" id="SM00091">
    <property type="entry name" value="PAS"/>
    <property type="match status" value="7"/>
</dbReference>
<evidence type="ECO:0000256" key="5">
    <source>
        <dbReference type="ARBA" id="ARBA00022553"/>
    </source>
</evidence>
<feature type="domain" description="Response regulatory" evidence="18">
    <location>
        <begin position="1736"/>
        <end position="1855"/>
    </location>
</feature>
<dbReference type="InterPro" id="IPR011006">
    <property type="entry name" value="CheY-like_superfamily"/>
</dbReference>
<comment type="catalytic activity">
    <reaction evidence="2">
        <text>L-glutamyl-[protein] + S-adenosyl-L-methionine = [protein]-L-glutamate 5-O-methyl ester + S-adenosyl-L-homocysteine</text>
        <dbReference type="Rhea" id="RHEA:24452"/>
        <dbReference type="Rhea" id="RHEA-COMP:10208"/>
        <dbReference type="Rhea" id="RHEA-COMP:10311"/>
        <dbReference type="ChEBI" id="CHEBI:29973"/>
        <dbReference type="ChEBI" id="CHEBI:57856"/>
        <dbReference type="ChEBI" id="CHEBI:59789"/>
        <dbReference type="ChEBI" id="CHEBI:82795"/>
        <dbReference type="EC" id="2.1.1.80"/>
    </reaction>
</comment>
<keyword evidence="24" id="KW-1185">Reference proteome</keyword>
<dbReference type="PANTHER" id="PTHR24422">
    <property type="entry name" value="CHEMOTAXIS PROTEIN METHYLTRANSFERASE"/>
    <property type="match status" value="1"/>
</dbReference>
<keyword evidence="10 23" id="KW-0418">Kinase</keyword>
<dbReference type="GO" id="GO:0032259">
    <property type="term" value="P:methylation"/>
    <property type="evidence" value="ECO:0007669"/>
    <property type="project" value="UniProtKB-KW"/>
</dbReference>
<evidence type="ECO:0000259" key="21">
    <source>
        <dbReference type="PROSITE" id="PS50122"/>
    </source>
</evidence>
<dbReference type="SUPFAM" id="SSF55785">
    <property type="entry name" value="PYP-like sensor domain (PAS domain)"/>
    <property type="match status" value="5"/>
</dbReference>
<evidence type="ECO:0000256" key="10">
    <source>
        <dbReference type="ARBA" id="ARBA00022777"/>
    </source>
</evidence>
<dbReference type="GO" id="GO:0005524">
    <property type="term" value="F:ATP binding"/>
    <property type="evidence" value="ECO:0007669"/>
    <property type="project" value="UniProtKB-KW"/>
</dbReference>
<dbReference type="InterPro" id="IPR000780">
    <property type="entry name" value="CheR_MeTrfase"/>
</dbReference>
<dbReference type="Pfam" id="PF08447">
    <property type="entry name" value="PAS_3"/>
    <property type="match status" value="3"/>
</dbReference>
<dbReference type="Gene3D" id="3.30.565.10">
    <property type="entry name" value="Histidine kinase-like ATPase, C-terminal domain"/>
    <property type="match status" value="1"/>
</dbReference>
<dbReference type="FunFam" id="3.30.450.20:FF:000060">
    <property type="entry name" value="Sensor protein FixL"/>
    <property type="match status" value="1"/>
</dbReference>
<evidence type="ECO:0000256" key="12">
    <source>
        <dbReference type="ARBA" id="ARBA00059827"/>
    </source>
</evidence>
<dbReference type="Pfam" id="PF13596">
    <property type="entry name" value="PAS_10"/>
    <property type="match status" value="1"/>
</dbReference>
<keyword evidence="7 23" id="KW-0808">Transferase</keyword>
<comment type="catalytic activity">
    <reaction evidence="1">
        <text>ATP + protein L-histidine = ADP + protein N-phospho-L-histidine.</text>
        <dbReference type="EC" id="2.7.13.3"/>
    </reaction>
</comment>
<dbReference type="Gene3D" id="1.10.287.130">
    <property type="match status" value="1"/>
</dbReference>
<dbReference type="FunFam" id="3.30.450.20:FF:000099">
    <property type="entry name" value="Sensory box sensor histidine kinase"/>
    <property type="match status" value="1"/>
</dbReference>
<dbReference type="PROSITE" id="PS50123">
    <property type="entry name" value="CHER"/>
    <property type="match status" value="1"/>
</dbReference>
<name>A0A517N4X8_9BACT</name>
<feature type="active site" evidence="14">
    <location>
        <position position="142"/>
    </location>
</feature>
<feature type="domain" description="PAC" evidence="20">
    <location>
        <begin position="1032"/>
        <end position="1084"/>
    </location>
</feature>
<evidence type="ECO:0000259" key="18">
    <source>
        <dbReference type="PROSITE" id="PS50110"/>
    </source>
</evidence>
<evidence type="ECO:0000256" key="8">
    <source>
        <dbReference type="ARBA" id="ARBA00022691"/>
    </source>
</evidence>
<dbReference type="PROSITE" id="PS50113">
    <property type="entry name" value="PAC"/>
    <property type="match status" value="5"/>
</dbReference>
<evidence type="ECO:0000256" key="4">
    <source>
        <dbReference type="ARBA" id="ARBA00012534"/>
    </source>
</evidence>
<dbReference type="SUPFAM" id="SSF55874">
    <property type="entry name" value="ATPase domain of HSP90 chaperone/DNA topoisomerase II/histidine kinase"/>
    <property type="match status" value="1"/>
</dbReference>
<feature type="domain" description="PAS" evidence="19">
    <location>
        <begin position="1214"/>
        <end position="1267"/>
    </location>
</feature>
<dbReference type="PROSITE" id="PS50109">
    <property type="entry name" value="HIS_KIN"/>
    <property type="match status" value="1"/>
</dbReference>
<dbReference type="InterPro" id="IPR035965">
    <property type="entry name" value="PAS-like_dom_sf"/>
</dbReference>
<feature type="domain" description="PAC" evidence="20">
    <location>
        <begin position="905"/>
        <end position="957"/>
    </location>
</feature>
<evidence type="ECO:0000313" key="23">
    <source>
        <dbReference type="EMBL" id="QDT02068.1"/>
    </source>
</evidence>
<gene>
    <name evidence="23" type="primary">luxQ_2</name>
    <name evidence="23" type="ORF">K227x_04390</name>
</gene>
<dbReference type="GO" id="GO:0000155">
    <property type="term" value="F:phosphorelay sensor kinase activity"/>
    <property type="evidence" value="ECO:0007669"/>
    <property type="project" value="InterPro"/>
</dbReference>
<dbReference type="PROSITE" id="PS50112">
    <property type="entry name" value="PAS"/>
    <property type="match status" value="4"/>
</dbReference>
<dbReference type="GO" id="GO:0000156">
    <property type="term" value="F:phosphorelay response regulator activity"/>
    <property type="evidence" value="ECO:0007669"/>
    <property type="project" value="InterPro"/>
</dbReference>
<evidence type="ECO:0000256" key="16">
    <source>
        <dbReference type="SAM" id="Coils"/>
    </source>
</evidence>
<dbReference type="CDD" id="cd02440">
    <property type="entry name" value="AdoMet_MTases"/>
    <property type="match status" value="1"/>
</dbReference>
<dbReference type="GO" id="GO:0005737">
    <property type="term" value="C:cytoplasm"/>
    <property type="evidence" value="ECO:0007669"/>
    <property type="project" value="InterPro"/>
</dbReference>
<keyword evidence="9" id="KW-0547">Nucleotide-binding</keyword>
<dbReference type="InterPro" id="IPR013655">
    <property type="entry name" value="PAS_fold_3"/>
</dbReference>
<dbReference type="InterPro" id="IPR000700">
    <property type="entry name" value="PAS-assoc_C"/>
</dbReference>
<dbReference type="SUPFAM" id="SSF47757">
    <property type="entry name" value="Chemotaxis receptor methyltransferase CheR, N-terminal domain"/>
    <property type="match status" value="1"/>
</dbReference>
<dbReference type="RefSeq" id="WP_145167843.1">
    <property type="nucleotide sequence ID" value="NZ_CP036525.1"/>
</dbReference>
<dbReference type="Pfam" id="PF08448">
    <property type="entry name" value="PAS_4"/>
    <property type="match status" value="1"/>
</dbReference>
<sequence>MRGKRSEQVDATVAPLIVGVGASAGGQDAIIELLEHLGPFDQFAIVLVQHTDPSSVPLESDLVRSATEAKVIEVTKRTKLKPGCVYIAPASELLEIKNGAARIVASDADESFQTAVDYFFHSLAEDQGDHAVGIVLSGAGSDGTVGLKAISDASGLTFAQDAASAKFDSMPRSAATTGAADHVCRPAEIAVELLRYAKHVTDFGGDDMVVRVQKQIGEAIPRIAELLLKVTGHNFQHYKITTLMRRIQRRMQVLKIATASDYLAELQNNEDEANRLFRELLIGVTAFFRDPEAFDAIATTVLPSLFQGKGANDVVRIWVAGCSTGEEAYTIAMLCREHAQSMTDAPEVQIFATDIDERALQIARNGSYPTGITEHISAERLKRFFVKRGKRFQVTKEIRDRVLFSKHNLISDPPFSRQDMISCRNMLIYLGSHLQEKLIPLFHYALRPGGFLFLGPSETISSHGELFRALDNKFRISQRKGAATESTQSLAFRGNETNPIRMGVNEPDTTVDLDSIRQRILLDEFAPKAVVIDQSGQVLNASDGVSKYLSVSGGDFHNNIIKMAVPGLRIGLRAAINEATKTRRKTTHDKLSIRDEECIQRVMLTVQPMPQLGADNELFLVVFHDIGEPIIRDDSDDMPESASTGDQNADAIIAQMERELETMRADLERTLQDMEAANEELKSSNEELLSMNEELQSANEELETSKDEIRAGSDAVARVNADLENLLRSTKIATVFLDKDLNIRSFTPSIADIYSLIPTDVGRPLQRFVPHVQQMPPLPDPQKIQNGETVDDTILADSGKSYIRRVLPYRSHTGVCEGIVVTFVDVSQVKESQELFQLLVDASSQIVWITNAAGVAAEDSPSWRAFTGQSKEDWLGFGWLNVVHPDDRERTIAEWKSVVEQGKTLSVEYRLRHRSGRYRWMHVHAVAQRFADGTIRRWIGMNTDIDDRKQAEAELFNAKSRLELSLEVSDVAPWSLDAETYHLASNPTLNRLYGFEDDATPSLDQFVKRMDETARDRVAAAIDHAIQTGETYDQEYPIRWPSGEIRHVRARGQVRLSTHDQTKEFFGVVVDITERKRREIDITEREAHLRRVINNQLGLVGMIDRDGILLDVDDRSLEIAQTGREEVLGKHFADAPWWNYDPTVANQMRDAMRQALSGEVVRFDVSLFSHGADGVLIDFMIAPVFDDDGEVEYLIPSGVDIRDRKMLEQRHKDTATRLEAIFNTAVDGIITIDRDGRINSANRAASKLFGYGVHELVGNNVNLLMPEPDHSNHHDYLTKYEQTGDRHIIGNQRQVTGRRKDGSTFPLDLSVSETTLHGEHRFVGIVRDITDRVQAEQAIQDASRRMEMALRAGGMAAWEWTPLKSYWTRELYELLGITSDQTASSELFFSFVHPDDLDELRRVWQEAIDGTTPYEAEFRVIRADGQTRWMMGQGEVVRDASGNVVRLYGLNWDSTNEHLQAKILRESEQRAKDANESKSAFLANMSHEIRTPMTAVLGYVDLLTENVTGTEALQHIQTIRRNGNFLLEIINDILDLSKIEAGKFDVQKESFSLPRLIEDVRSIMSVRATEKDLTLEIKYQNRIPAAIQSDPKRLKQVLVNLLGNAIKFTESGEVKLEVRYQQGRDTDDPQLHFDVIDTGIGISDDHLSKLFQPFSQADASVSRKFGGTGLGLAISRRLAEVLGGSIQVQSQPGKGSRFSLCIDPGHADDIPLIEPSLVLEPTEPSVTETPIDLHCHALIVDDRRDVRFLSKHILTRAGATVEEAEDGQQAVDRIREHFATGQLPDIVLLDMQMPKLDGYQTATQLRQLGYTGPIVALTADAMQGDMSRCIEAGCNDYLSKPIDKAKMLRMISEMISNPPAN</sequence>
<dbReference type="Pfam" id="PF01339">
    <property type="entry name" value="CheB_methylest"/>
    <property type="match status" value="1"/>
</dbReference>
<dbReference type="PROSITE" id="PS50122">
    <property type="entry name" value="CHEB"/>
    <property type="match status" value="1"/>
</dbReference>
<evidence type="ECO:0000256" key="11">
    <source>
        <dbReference type="ARBA" id="ARBA00022840"/>
    </source>
</evidence>
<feature type="modified residue" description="4-aspartylphosphate" evidence="15">
    <location>
        <position position="1790"/>
    </location>
</feature>
<dbReference type="SUPFAM" id="SSF52172">
    <property type="entry name" value="CheY-like"/>
    <property type="match status" value="1"/>
</dbReference>
<dbReference type="CDD" id="cd00130">
    <property type="entry name" value="PAS"/>
    <property type="match status" value="4"/>
</dbReference>
<dbReference type="Pfam" id="PF00072">
    <property type="entry name" value="Response_reg"/>
    <property type="match status" value="1"/>
</dbReference>
<organism evidence="23 24">
    <name type="scientific">Rubripirellula lacrimiformis</name>
    <dbReference type="NCBI Taxonomy" id="1930273"/>
    <lineage>
        <taxon>Bacteria</taxon>
        <taxon>Pseudomonadati</taxon>
        <taxon>Planctomycetota</taxon>
        <taxon>Planctomycetia</taxon>
        <taxon>Pirellulales</taxon>
        <taxon>Pirellulaceae</taxon>
        <taxon>Rubripirellula</taxon>
    </lineage>
</organism>
<feature type="domain" description="CheB-type methylesterase" evidence="21">
    <location>
        <begin position="11"/>
        <end position="200"/>
    </location>
</feature>
<dbReference type="SUPFAM" id="SSF53335">
    <property type="entry name" value="S-adenosyl-L-methionine-dependent methyltransferases"/>
    <property type="match status" value="1"/>
</dbReference>
<keyword evidence="11" id="KW-0067">ATP-binding</keyword>
<evidence type="ECO:0000256" key="2">
    <source>
        <dbReference type="ARBA" id="ARBA00001541"/>
    </source>
</evidence>
<dbReference type="InterPro" id="IPR003661">
    <property type="entry name" value="HisK_dim/P_dom"/>
</dbReference>
<dbReference type="InterPro" id="IPR035909">
    <property type="entry name" value="CheB_C"/>
</dbReference>
<dbReference type="InterPro" id="IPR022641">
    <property type="entry name" value="CheR_N"/>
</dbReference>
<dbReference type="InterPro" id="IPR013656">
    <property type="entry name" value="PAS_4"/>
</dbReference>
<dbReference type="Pfam" id="PF02518">
    <property type="entry name" value="HATPase_c"/>
    <property type="match status" value="1"/>
</dbReference>
<keyword evidence="14" id="KW-0145">Chemotaxis</keyword>
<dbReference type="InterPro" id="IPR000673">
    <property type="entry name" value="Sig_transdc_resp-reg_Me-estase"/>
</dbReference>
<feature type="domain" description="PAS" evidence="19">
    <location>
        <begin position="1366"/>
        <end position="1411"/>
    </location>
</feature>
<dbReference type="GO" id="GO:0008984">
    <property type="term" value="F:protein-glutamate methylesterase activity"/>
    <property type="evidence" value="ECO:0007669"/>
    <property type="project" value="InterPro"/>
</dbReference>
<feature type="coiled-coil region" evidence="16">
    <location>
        <begin position="653"/>
        <end position="715"/>
    </location>
</feature>
<dbReference type="EC" id="2.7.13.3" evidence="3"/>
<dbReference type="Pfam" id="PF00989">
    <property type="entry name" value="PAS"/>
    <property type="match status" value="1"/>
</dbReference>
<dbReference type="Gene3D" id="3.40.50.180">
    <property type="entry name" value="Methylesterase CheB, C-terminal domain"/>
    <property type="match status" value="1"/>
</dbReference>
<dbReference type="Gene3D" id="1.10.155.10">
    <property type="entry name" value="Chemotaxis receptor methyltransferase CheR, N-terminal domain"/>
    <property type="match status" value="1"/>
</dbReference>
<dbReference type="SMART" id="SM00388">
    <property type="entry name" value="HisKA"/>
    <property type="match status" value="1"/>
</dbReference>
<dbReference type="OrthoDB" id="288469at2"/>
<feature type="domain" description="PAS" evidence="19">
    <location>
        <begin position="832"/>
        <end position="902"/>
    </location>
</feature>
<dbReference type="EMBL" id="CP036525">
    <property type="protein sequence ID" value="QDT02068.1"/>
    <property type="molecule type" value="Genomic_DNA"/>
</dbReference>
<evidence type="ECO:0000313" key="24">
    <source>
        <dbReference type="Proteomes" id="UP000318538"/>
    </source>
</evidence>
<feature type="active site" evidence="14">
    <location>
        <position position="23"/>
    </location>
</feature>
<dbReference type="CDD" id="cd16434">
    <property type="entry name" value="CheB-CheR_fusion"/>
    <property type="match status" value="1"/>
</dbReference>
<evidence type="ECO:0000259" key="20">
    <source>
        <dbReference type="PROSITE" id="PS50113"/>
    </source>
</evidence>
<keyword evidence="16" id="KW-0175">Coiled coil</keyword>
<feature type="active site" evidence="14">
    <location>
        <position position="50"/>
    </location>
</feature>
<keyword evidence="14" id="KW-0378">Hydrolase</keyword>
<evidence type="ECO:0000259" key="17">
    <source>
        <dbReference type="PROSITE" id="PS50109"/>
    </source>
</evidence>